<dbReference type="InterPro" id="IPR048395">
    <property type="entry name" value="Glyco_hydro_31_C"/>
</dbReference>
<evidence type="ECO:0000313" key="5">
    <source>
        <dbReference type="EMBL" id="MBA1372898.1"/>
    </source>
</evidence>
<dbReference type="EC" id="3.2.1.20" evidence="5"/>
<evidence type="ECO:0000256" key="2">
    <source>
        <dbReference type="RuleBase" id="RU361185"/>
    </source>
</evidence>
<proteinExistence type="inferred from homology"/>
<dbReference type="SUPFAM" id="SSF51011">
    <property type="entry name" value="Glycosyl hydrolase domain"/>
    <property type="match status" value="1"/>
</dbReference>
<comment type="caution">
    <text evidence="5">The sequence shown here is derived from an EMBL/GenBank/DDBJ whole genome shotgun (WGS) entry which is preliminary data.</text>
</comment>
<dbReference type="PANTHER" id="PTHR46959">
    <property type="entry name" value="SULFOQUINOVOSIDASE"/>
    <property type="match status" value="1"/>
</dbReference>
<dbReference type="InterPro" id="IPR017853">
    <property type="entry name" value="GH"/>
</dbReference>
<dbReference type="InterPro" id="IPR044112">
    <property type="entry name" value="YihQ_TIM-like"/>
</dbReference>
<dbReference type="InterPro" id="IPR011013">
    <property type="entry name" value="Gal_mutarotase_sf_dom"/>
</dbReference>
<keyword evidence="6" id="KW-1185">Reference proteome</keyword>
<dbReference type="PANTHER" id="PTHR46959:SF2">
    <property type="entry name" value="SULFOQUINOVOSIDASE"/>
    <property type="match status" value="1"/>
</dbReference>
<dbReference type="SUPFAM" id="SSF74650">
    <property type="entry name" value="Galactose mutarotase-like"/>
    <property type="match status" value="1"/>
</dbReference>
<evidence type="ECO:0000259" key="4">
    <source>
        <dbReference type="Pfam" id="PF21365"/>
    </source>
</evidence>
<dbReference type="CDD" id="cd06594">
    <property type="entry name" value="GH31_glucosidase_YihQ"/>
    <property type="match status" value="1"/>
</dbReference>
<dbReference type="CDD" id="cd14752">
    <property type="entry name" value="GH31_N"/>
    <property type="match status" value="1"/>
</dbReference>
<dbReference type="InterPro" id="IPR000322">
    <property type="entry name" value="Glyco_hydro_31_TIM"/>
</dbReference>
<keyword evidence="2 5" id="KW-0326">Glycosidase</keyword>
<name>A0A7V8RAI9_9SPHN</name>
<dbReference type="Gene3D" id="2.60.40.1180">
    <property type="entry name" value="Golgi alpha-mannosidase II"/>
    <property type="match status" value="1"/>
</dbReference>
<accession>A0A7V8RAI9</accession>
<dbReference type="Gene3D" id="2.60.40.1760">
    <property type="entry name" value="glycosyl hydrolase (family 31)"/>
    <property type="match status" value="1"/>
</dbReference>
<dbReference type="AlphaFoldDB" id="A0A7V8RAI9"/>
<dbReference type="Pfam" id="PF01055">
    <property type="entry name" value="Glyco_hydro_31_2nd"/>
    <property type="match status" value="1"/>
</dbReference>
<dbReference type="GO" id="GO:0005975">
    <property type="term" value="P:carbohydrate metabolic process"/>
    <property type="evidence" value="ECO:0007669"/>
    <property type="project" value="InterPro"/>
</dbReference>
<gene>
    <name evidence="5" type="ORF">FG486_00990</name>
</gene>
<dbReference type="SUPFAM" id="SSF51445">
    <property type="entry name" value="(Trans)glycosidases"/>
    <property type="match status" value="1"/>
</dbReference>
<protein>
    <submittedName>
        <fullName evidence="5">Alpha-glucosidase</fullName>
        <ecNumber evidence="5">3.2.1.20</ecNumber>
    </submittedName>
</protein>
<dbReference type="EMBL" id="VDES01000001">
    <property type="protein sequence ID" value="MBA1372898.1"/>
    <property type="molecule type" value="Genomic_DNA"/>
</dbReference>
<reference evidence="5 6" key="1">
    <citation type="journal article" date="1994" name="Int. J. Syst. Bacteriol.">
        <title>Phylogenetic positions of novel aerobic, bacteriochlorophyll a-containing bacteria and description of Roseococcus thiosulfatophilus gen. nov., sp. nov., Erythromicrobium ramosum gen. nov., sp. nov., and Erythrobacter litoralis sp. nov.</title>
        <authorList>
            <person name="Yurkov V."/>
            <person name="Stackebrandt E."/>
            <person name="Holmes A."/>
            <person name="Fuerst J.A."/>
            <person name="Hugenholtz P."/>
            <person name="Golecki J."/>
            <person name="Gad'on N."/>
            <person name="Gorlenko V.M."/>
            <person name="Kompantseva E.I."/>
            <person name="Drews G."/>
        </authorList>
    </citation>
    <scope>NUCLEOTIDE SEQUENCE [LARGE SCALE GENOMIC DNA]</scope>
    <source>
        <strain evidence="5 6">KR-99</strain>
    </source>
</reference>
<feature type="domain" description="Glycoside hydrolase family 31 TIM barrel" evidence="3">
    <location>
        <begin position="258"/>
        <end position="585"/>
    </location>
</feature>
<dbReference type="Gene3D" id="3.20.20.80">
    <property type="entry name" value="Glycosidases"/>
    <property type="match status" value="1"/>
</dbReference>
<organism evidence="5 6">
    <name type="scientific">Sphingomonas ursincola</name>
    <dbReference type="NCBI Taxonomy" id="56361"/>
    <lineage>
        <taxon>Bacteria</taxon>
        <taxon>Pseudomonadati</taxon>
        <taxon>Pseudomonadota</taxon>
        <taxon>Alphaproteobacteria</taxon>
        <taxon>Sphingomonadales</taxon>
        <taxon>Sphingomonadaceae</taxon>
        <taxon>Sphingomonas</taxon>
    </lineage>
</organism>
<keyword evidence="2 5" id="KW-0378">Hydrolase</keyword>
<feature type="domain" description="Glycosyl hydrolase family 31 C-terminal" evidence="4">
    <location>
        <begin position="596"/>
        <end position="680"/>
    </location>
</feature>
<dbReference type="Proteomes" id="UP000589292">
    <property type="component" value="Unassembled WGS sequence"/>
</dbReference>
<comment type="similarity">
    <text evidence="1 2">Belongs to the glycosyl hydrolase 31 family.</text>
</comment>
<evidence type="ECO:0000259" key="3">
    <source>
        <dbReference type="Pfam" id="PF01055"/>
    </source>
</evidence>
<dbReference type="GO" id="GO:0030246">
    <property type="term" value="F:carbohydrate binding"/>
    <property type="evidence" value="ECO:0007669"/>
    <property type="project" value="InterPro"/>
</dbReference>
<sequence>MSSGVRKTDDGCGHFATVRARVRKIALKLRVHAQNDGFDLLFGDRIVLRHHIPCPAVVMARGNPDITMFRGNFRISDSPADEIAPAEWRMADGGIEWLHDGVPVARLSTKGHELTINALLPGYDRLRVRFHAEPGECVWGGGEQMSYLALNGRAFPIWTSEPGVGRDKSTELTRIMDSEGMAGGDYWNTNYPQPTFLTSRWIAVHLDASCYSVLDFTDPGFHAVDVWSDTANFELFAADGPIELVSALSKRFGRQPELPDWAIGGAIVGLKSGASSFERLERFIDAGTSVSALWCEDWAGIRETSFGRRLFWDWHNGERSAQRYPDLKSRIADLHRRGIRFMAYANPYIAVDGDLFAEAAGGGHFCLRTDSDDVHLVDFGEFDCGVVDFTRAETRAWFAERVLGREMLDIGIDGWMADFGEYLPTDLRLADGSDPMEAHNRWPVLWAQVNARAVESRGRTGDAVFFMRAGFSGVQAHCPLLWAGDQSVDFTRHDGIGTVITGALSAGLVGNAYSHSDCGGYTSLHGNVRTEELMRRWCELAAFAPVMRSHEGNRPDDNLQFDSTPELMACFARWSRVHAHLAPYVRHLCGEASAQGLPAQRPLFLHFPHDPALFTVQDQFLYGADMLVAPVVEQGADARDVILPGAGVWRHVWSGVDYAPGTHRIAAPIGQPPVFYRPDSAFAALFAGLNGVL</sequence>
<dbReference type="Pfam" id="PF21365">
    <property type="entry name" value="Glyco_hydro_31_3rd"/>
    <property type="match status" value="1"/>
</dbReference>
<dbReference type="GO" id="GO:0004558">
    <property type="term" value="F:alpha-1,4-glucosidase activity"/>
    <property type="evidence" value="ECO:0007669"/>
    <property type="project" value="UniProtKB-EC"/>
</dbReference>
<dbReference type="NCBIfam" id="NF007746">
    <property type="entry name" value="PRK10426.1"/>
    <property type="match status" value="1"/>
</dbReference>
<evidence type="ECO:0000256" key="1">
    <source>
        <dbReference type="ARBA" id="ARBA00007806"/>
    </source>
</evidence>
<dbReference type="InterPro" id="IPR052990">
    <property type="entry name" value="Sulfoquinovosidase_GH31"/>
</dbReference>
<evidence type="ECO:0000313" key="6">
    <source>
        <dbReference type="Proteomes" id="UP000589292"/>
    </source>
</evidence>
<dbReference type="InterPro" id="IPR013780">
    <property type="entry name" value="Glyco_hydro_b"/>
</dbReference>